<feature type="non-terminal residue" evidence="1">
    <location>
        <position position="1"/>
    </location>
</feature>
<accession>A0ABN7W6X2</accession>
<name>A0ABN7W6X2_GIGMA</name>
<sequence length="103" mass="12280">LESLFHDKAQEHQLFLLPQPLVSSELNELLQVYKDVILLIQENNVNTNYLFSELVERHPNIHLPRRLTDKLSELPVEDFNIPNKNKESYFYVDKDKERDEETT</sequence>
<dbReference type="EMBL" id="CAJVQB010033323">
    <property type="protein sequence ID" value="CAG8819607.1"/>
    <property type="molecule type" value="Genomic_DNA"/>
</dbReference>
<organism evidence="1 2">
    <name type="scientific">Gigaspora margarita</name>
    <dbReference type="NCBI Taxonomy" id="4874"/>
    <lineage>
        <taxon>Eukaryota</taxon>
        <taxon>Fungi</taxon>
        <taxon>Fungi incertae sedis</taxon>
        <taxon>Mucoromycota</taxon>
        <taxon>Glomeromycotina</taxon>
        <taxon>Glomeromycetes</taxon>
        <taxon>Diversisporales</taxon>
        <taxon>Gigasporaceae</taxon>
        <taxon>Gigaspora</taxon>
    </lineage>
</organism>
<dbReference type="Proteomes" id="UP000789901">
    <property type="component" value="Unassembled WGS sequence"/>
</dbReference>
<reference evidence="1 2" key="1">
    <citation type="submission" date="2021-06" db="EMBL/GenBank/DDBJ databases">
        <authorList>
            <person name="Kallberg Y."/>
            <person name="Tangrot J."/>
            <person name="Rosling A."/>
        </authorList>
    </citation>
    <scope>NUCLEOTIDE SEQUENCE [LARGE SCALE GENOMIC DNA]</scope>
    <source>
        <strain evidence="1 2">120-4 pot B 10/14</strain>
    </source>
</reference>
<evidence type="ECO:0000313" key="2">
    <source>
        <dbReference type="Proteomes" id="UP000789901"/>
    </source>
</evidence>
<comment type="caution">
    <text evidence="1">The sequence shown here is derived from an EMBL/GenBank/DDBJ whole genome shotgun (WGS) entry which is preliminary data.</text>
</comment>
<protein>
    <submittedName>
        <fullName evidence="1">34118_t:CDS:1</fullName>
    </submittedName>
</protein>
<keyword evidence="2" id="KW-1185">Reference proteome</keyword>
<evidence type="ECO:0000313" key="1">
    <source>
        <dbReference type="EMBL" id="CAG8819607.1"/>
    </source>
</evidence>
<gene>
    <name evidence="1" type="ORF">GMARGA_LOCUS27352</name>
</gene>
<proteinExistence type="predicted"/>